<name>A0A2W5PDD5_9SPHN</name>
<comment type="subcellular location">
    <subcellularLocation>
        <location evidence="6">Cell membrane</location>
        <topology evidence="6">Multi-pass membrane protein</topology>
    </subcellularLocation>
    <subcellularLocation>
        <location evidence="1">Membrane</location>
    </subcellularLocation>
</comment>
<gene>
    <name evidence="7" type="ORF">DI544_08000</name>
</gene>
<evidence type="ECO:0000313" key="7">
    <source>
        <dbReference type="EMBL" id="PZQ60865.1"/>
    </source>
</evidence>
<protein>
    <recommendedName>
        <fullName evidence="6">SURF1-like protein</fullName>
    </recommendedName>
</protein>
<keyword evidence="3 6" id="KW-0812">Transmembrane</keyword>
<comment type="caution">
    <text evidence="7">The sequence shown here is derived from an EMBL/GenBank/DDBJ whole genome shotgun (WGS) entry which is preliminary data.</text>
</comment>
<evidence type="ECO:0000256" key="1">
    <source>
        <dbReference type="ARBA" id="ARBA00004370"/>
    </source>
</evidence>
<evidence type="ECO:0000256" key="2">
    <source>
        <dbReference type="ARBA" id="ARBA00007165"/>
    </source>
</evidence>
<dbReference type="PANTHER" id="PTHR23427:SF2">
    <property type="entry name" value="SURFEIT LOCUS PROTEIN 1"/>
    <property type="match status" value="1"/>
</dbReference>
<dbReference type="PANTHER" id="PTHR23427">
    <property type="entry name" value="SURFEIT LOCUS PROTEIN"/>
    <property type="match status" value="1"/>
</dbReference>
<sequence>MKRGLLLGLALVGILLFTALGIWQLERRTWKLALIEAVNTRAESAPISVPSVAQWRRRPPAEWQYRHVTATGRFLHDRETLVQAVTERGNGYWVLSPLVTPDGTCILVNRGFVPPERADPRTRAPASRDVVVRVTGLLRISEPGGRLLRSNQPQQDRWYSRDVDAIARKRGLAVVMPYFIDADASPNPGGWPLGGLTVIAFPNNHLVYALTWFGLAILCGLALNLVLRRRA</sequence>
<feature type="transmembrane region" description="Helical" evidence="6">
    <location>
        <begin position="206"/>
        <end position="227"/>
    </location>
</feature>
<organism evidence="7 8">
    <name type="scientific">Sphingomonas taxi</name>
    <dbReference type="NCBI Taxonomy" id="1549858"/>
    <lineage>
        <taxon>Bacteria</taxon>
        <taxon>Pseudomonadati</taxon>
        <taxon>Pseudomonadota</taxon>
        <taxon>Alphaproteobacteria</taxon>
        <taxon>Sphingomonadales</taxon>
        <taxon>Sphingomonadaceae</taxon>
        <taxon>Sphingomonas</taxon>
    </lineage>
</organism>
<comment type="similarity">
    <text evidence="2 6">Belongs to the SURF1 family.</text>
</comment>
<accession>A0A2W5PDD5</accession>
<dbReference type="PROSITE" id="PS50895">
    <property type="entry name" value="SURF1"/>
    <property type="match status" value="1"/>
</dbReference>
<comment type="caution">
    <text evidence="6">Lacks conserved residue(s) required for the propagation of feature annotation.</text>
</comment>
<keyword evidence="4 6" id="KW-1133">Transmembrane helix</keyword>
<keyword evidence="6" id="KW-1003">Cell membrane</keyword>
<dbReference type="InterPro" id="IPR045214">
    <property type="entry name" value="Surf1/Surf4"/>
</dbReference>
<evidence type="ECO:0000313" key="8">
    <source>
        <dbReference type="Proteomes" id="UP000249229"/>
    </source>
</evidence>
<keyword evidence="5 6" id="KW-0472">Membrane</keyword>
<dbReference type="CDD" id="cd06662">
    <property type="entry name" value="SURF1"/>
    <property type="match status" value="1"/>
</dbReference>
<dbReference type="Pfam" id="PF02104">
    <property type="entry name" value="SURF1"/>
    <property type="match status" value="1"/>
</dbReference>
<evidence type="ECO:0000256" key="3">
    <source>
        <dbReference type="ARBA" id="ARBA00022692"/>
    </source>
</evidence>
<dbReference type="InterPro" id="IPR002994">
    <property type="entry name" value="Surf1/Shy1"/>
</dbReference>
<dbReference type="EMBL" id="QFQI01000004">
    <property type="protein sequence ID" value="PZQ60865.1"/>
    <property type="molecule type" value="Genomic_DNA"/>
</dbReference>
<dbReference type="AlphaFoldDB" id="A0A2W5PDD5"/>
<dbReference type="Proteomes" id="UP000249229">
    <property type="component" value="Unassembled WGS sequence"/>
</dbReference>
<dbReference type="GO" id="GO:0005886">
    <property type="term" value="C:plasma membrane"/>
    <property type="evidence" value="ECO:0007669"/>
    <property type="project" value="UniProtKB-SubCell"/>
</dbReference>
<evidence type="ECO:0000256" key="4">
    <source>
        <dbReference type="ARBA" id="ARBA00022989"/>
    </source>
</evidence>
<evidence type="ECO:0000256" key="6">
    <source>
        <dbReference type="RuleBase" id="RU363076"/>
    </source>
</evidence>
<proteinExistence type="inferred from homology"/>
<reference evidence="7 8" key="1">
    <citation type="submission" date="2017-08" db="EMBL/GenBank/DDBJ databases">
        <title>Infants hospitalized years apart are colonized by the same room-sourced microbial strains.</title>
        <authorList>
            <person name="Brooks B."/>
            <person name="Olm M.R."/>
            <person name="Firek B.A."/>
            <person name="Baker R."/>
            <person name="Thomas B.C."/>
            <person name="Morowitz M.J."/>
            <person name="Banfield J.F."/>
        </authorList>
    </citation>
    <scope>NUCLEOTIDE SEQUENCE [LARGE SCALE GENOMIC DNA]</scope>
    <source>
        <strain evidence="7">S2_005_001_R1_22</strain>
    </source>
</reference>
<evidence type="ECO:0000256" key="5">
    <source>
        <dbReference type="ARBA" id="ARBA00023136"/>
    </source>
</evidence>